<dbReference type="Gene3D" id="3.90.25.10">
    <property type="entry name" value="UDP-galactose 4-epimerase, domain 1"/>
    <property type="match status" value="1"/>
</dbReference>
<dbReference type="InterPro" id="IPR036291">
    <property type="entry name" value="NAD(P)-bd_dom_sf"/>
</dbReference>
<dbReference type="InterPro" id="IPR016040">
    <property type="entry name" value="NAD(P)-bd_dom"/>
</dbReference>
<protein>
    <submittedName>
        <fullName evidence="5">Isoflavone reductase-like protein</fullName>
    </submittedName>
</protein>
<dbReference type="AlphaFoldDB" id="A0A5N5D0N6"/>
<dbReference type="Proteomes" id="UP000325902">
    <property type="component" value="Unassembled WGS sequence"/>
</dbReference>
<name>A0A5N5D0N6_9PEZI</name>
<dbReference type="InterPro" id="IPR051609">
    <property type="entry name" value="NmrA/Isoflavone_reductase-like"/>
</dbReference>
<evidence type="ECO:0000256" key="1">
    <source>
        <dbReference type="ARBA" id="ARBA00005725"/>
    </source>
</evidence>
<comment type="similarity">
    <text evidence="1">Belongs to the NmrA-type oxidoreductase family. Isoflavone reductase subfamily.</text>
</comment>
<dbReference type="OrthoDB" id="9974981at2759"/>
<keyword evidence="6" id="KW-1185">Reference proteome</keyword>
<dbReference type="PANTHER" id="PTHR47706">
    <property type="entry name" value="NMRA-LIKE FAMILY PROTEIN"/>
    <property type="match status" value="1"/>
</dbReference>
<dbReference type="GO" id="GO:0016491">
    <property type="term" value="F:oxidoreductase activity"/>
    <property type="evidence" value="ECO:0007669"/>
    <property type="project" value="UniProtKB-KW"/>
</dbReference>
<gene>
    <name evidence="5" type="primary">IFRH_0</name>
    <name evidence="5" type="ORF">DBV05_g10163</name>
</gene>
<feature type="domain" description="NAD(P)-binding" evidence="4">
    <location>
        <begin position="12"/>
        <end position="148"/>
    </location>
</feature>
<organism evidence="5 6">
    <name type="scientific">Lasiodiplodia theobromae</name>
    <dbReference type="NCBI Taxonomy" id="45133"/>
    <lineage>
        <taxon>Eukaryota</taxon>
        <taxon>Fungi</taxon>
        <taxon>Dikarya</taxon>
        <taxon>Ascomycota</taxon>
        <taxon>Pezizomycotina</taxon>
        <taxon>Dothideomycetes</taxon>
        <taxon>Dothideomycetes incertae sedis</taxon>
        <taxon>Botryosphaeriales</taxon>
        <taxon>Botryosphaeriaceae</taxon>
        <taxon>Lasiodiplodia</taxon>
    </lineage>
</organism>
<proteinExistence type="inferred from homology"/>
<dbReference type="SUPFAM" id="SSF51735">
    <property type="entry name" value="NAD(P)-binding Rossmann-fold domains"/>
    <property type="match status" value="1"/>
</dbReference>
<sequence>MTSFQKVALVGKGLLGSAVLEQLAKDQFTVTVLSRSASSVHDIPSGVKVHQVDYSSQESLVEALTGQDVVVNTVGMSGLLGQKTIIDASIKAGVKRYIPADWGSFTTDPNARALPILGPMVEIQDYLKDKAASGALEYTIFSVGAFLDFVLDSPLILDLKANSIQVYDEGQHPFSSTSVSGVGRAVSGALKAREATKNRNIFIHEAVLTQAKLLQWAKKYSPPGTQWNETKLDAQQELDRSLQDLEKDPGNIGHTFPILKACLLGGKYRSAYPKVDNEIVGLPLLTDKELEARFASKVQGATVPE</sequence>
<evidence type="ECO:0000259" key="4">
    <source>
        <dbReference type="Pfam" id="PF13460"/>
    </source>
</evidence>
<evidence type="ECO:0000256" key="2">
    <source>
        <dbReference type="ARBA" id="ARBA00022857"/>
    </source>
</evidence>
<keyword evidence="3" id="KW-0560">Oxidoreductase</keyword>
<dbReference type="PANTHER" id="PTHR47706:SF1">
    <property type="entry name" value="CIPA-LIKE, PUTATIVE (AFU_ORTHOLOGUE AFUA_1G12460)-RELATED"/>
    <property type="match status" value="1"/>
</dbReference>
<dbReference type="EMBL" id="VCHE01000109">
    <property type="protein sequence ID" value="KAB2571171.1"/>
    <property type="molecule type" value="Genomic_DNA"/>
</dbReference>
<evidence type="ECO:0000313" key="5">
    <source>
        <dbReference type="EMBL" id="KAB2571171.1"/>
    </source>
</evidence>
<evidence type="ECO:0000256" key="3">
    <source>
        <dbReference type="ARBA" id="ARBA00023002"/>
    </source>
</evidence>
<dbReference type="InterPro" id="IPR045312">
    <property type="entry name" value="PCBER-like"/>
</dbReference>
<accession>A0A5N5D0N6</accession>
<dbReference type="Pfam" id="PF13460">
    <property type="entry name" value="NAD_binding_10"/>
    <property type="match status" value="1"/>
</dbReference>
<comment type="caution">
    <text evidence="5">The sequence shown here is derived from an EMBL/GenBank/DDBJ whole genome shotgun (WGS) entry which is preliminary data.</text>
</comment>
<keyword evidence="2" id="KW-0521">NADP</keyword>
<dbReference type="CDD" id="cd05259">
    <property type="entry name" value="PCBER_SDR_a"/>
    <property type="match status" value="1"/>
</dbReference>
<reference evidence="5 6" key="1">
    <citation type="journal article" date="2019" name="Sci. Rep.">
        <title>A multi-omics analysis of the grapevine pathogen Lasiodiplodia theobromae reveals that temperature affects the expression of virulence- and pathogenicity-related genes.</title>
        <authorList>
            <person name="Felix C."/>
            <person name="Meneses R."/>
            <person name="Goncalves M.F.M."/>
            <person name="Tilleman L."/>
            <person name="Duarte A.S."/>
            <person name="Jorrin-Novo J.V."/>
            <person name="Van de Peer Y."/>
            <person name="Deforce D."/>
            <person name="Van Nieuwerburgh F."/>
            <person name="Esteves A.C."/>
            <person name="Alves A."/>
        </authorList>
    </citation>
    <scope>NUCLEOTIDE SEQUENCE [LARGE SCALE GENOMIC DNA]</scope>
    <source>
        <strain evidence="5 6">LA-SOL3</strain>
    </source>
</reference>
<dbReference type="Gene3D" id="3.40.50.720">
    <property type="entry name" value="NAD(P)-binding Rossmann-like Domain"/>
    <property type="match status" value="1"/>
</dbReference>
<evidence type="ECO:0000313" key="6">
    <source>
        <dbReference type="Proteomes" id="UP000325902"/>
    </source>
</evidence>